<evidence type="ECO:0000256" key="11">
    <source>
        <dbReference type="ARBA" id="ARBA00034430"/>
    </source>
</evidence>
<dbReference type="InterPro" id="IPR041647">
    <property type="entry name" value="IRK_C"/>
</dbReference>
<comment type="caution">
    <text evidence="16">The sequence shown here is derived from an EMBL/GenBank/DDBJ whole genome shotgun (WGS) entry which is preliminary data.</text>
</comment>
<comment type="catalytic activity">
    <reaction evidence="11">
        <text>K(+)(in) = K(+)(out)</text>
        <dbReference type="Rhea" id="RHEA:29463"/>
        <dbReference type="ChEBI" id="CHEBI:29103"/>
    </reaction>
</comment>
<dbReference type="AlphaFoldDB" id="A0AAD8YR37"/>
<dbReference type="PANTHER" id="PTHR11767">
    <property type="entry name" value="INWARD RECTIFIER POTASSIUM CHANNEL"/>
    <property type="match status" value="1"/>
</dbReference>
<evidence type="ECO:0000256" key="13">
    <source>
        <dbReference type="SAM" id="Phobius"/>
    </source>
</evidence>
<gene>
    <name evidence="16" type="ORF">P4O66_003388</name>
</gene>
<keyword evidence="7 13" id="KW-1133">Transmembrane helix</keyword>
<organism evidence="16 17">
    <name type="scientific">Electrophorus voltai</name>
    <dbReference type="NCBI Taxonomy" id="2609070"/>
    <lineage>
        <taxon>Eukaryota</taxon>
        <taxon>Metazoa</taxon>
        <taxon>Chordata</taxon>
        <taxon>Craniata</taxon>
        <taxon>Vertebrata</taxon>
        <taxon>Euteleostomi</taxon>
        <taxon>Actinopterygii</taxon>
        <taxon>Neopterygii</taxon>
        <taxon>Teleostei</taxon>
        <taxon>Ostariophysi</taxon>
        <taxon>Gymnotiformes</taxon>
        <taxon>Gymnotoidei</taxon>
        <taxon>Gymnotidae</taxon>
        <taxon>Electrophorus</taxon>
    </lineage>
</organism>
<evidence type="ECO:0000256" key="9">
    <source>
        <dbReference type="ARBA" id="ARBA00023136"/>
    </source>
</evidence>
<keyword evidence="4 12" id="KW-0812">Transmembrane</keyword>
<comment type="similarity">
    <text evidence="12">Belongs to the inward rectifier-type potassium channel (TC 1.A.2.1) family.</text>
</comment>
<evidence type="ECO:0000259" key="15">
    <source>
        <dbReference type="Pfam" id="PF17655"/>
    </source>
</evidence>
<proteinExistence type="inferred from homology"/>
<evidence type="ECO:0000313" key="17">
    <source>
        <dbReference type="Proteomes" id="UP001239994"/>
    </source>
</evidence>
<sequence length="645" mass="73457">MTDLAILDFSYSIFPYRGYVLMDVQFPKEFTGALEILSVLALICPDPKPQTKLGLGYNNDSMKEITLQKHKPVEQIEYILKMTRTLPQLFRDYLDKRQINRNRLVTKDGHCNIEYGNVKYSSRLAYLLDIWTTTLELRWTIVFILFGAAFLLSFFLFALIWYWIARSNGDLWWQNPSPDHNPCVMNVYGLTTAFLYSITTQMTIGYTARVITPYCPGALVVLNIQTLIGTLVKCYWCGVVIAKMASPKKRAKTINFSEKAVISPRNGALCLQIRVANLRKTILVGSQIYGKMFRTTVTPDGETIIMDQITVDFMVDAGKDNLFFICPLTLYHVIDRTSPFFEMAADTLHQQQFELVVFLDGTDETTNFSCQARTSYIPREIMWGYEFFPIISRSKEGTYCVDFSMLARLVEMFFSTVEGTVFQGSKVVKMLTGLLHQGVDVAVPQEVGCDVDTNALEAVHLLHWGTVVIEVGITIQSQWNIAYSSTGRICWEVGRWTDQSVAALDDVTWDMFRHSTDDVSELTDAVVGFIGKLVDDTIPRATIKMFPNQTPWVDKTIREALNSRTDAYNAGIISGNMDEYKSAAYGRLRAVREAKRRCRRKQESQFQQSGSRSLWQGLWMITDYRSPPPELMSADESLRSLRGCI</sequence>
<evidence type="ECO:0000256" key="12">
    <source>
        <dbReference type="RuleBase" id="RU003822"/>
    </source>
</evidence>
<keyword evidence="17" id="KW-1185">Reference proteome</keyword>
<evidence type="ECO:0000256" key="10">
    <source>
        <dbReference type="ARBA" id="ARBA00023303"/>
    </source>
</evidence>
<dbReference type="InterPro" id="IPR016449">
    <property type="entry name" value="K_chnl_inward-rec_Kir"/>
</dbReference>
<dbReference type="FunFam" id="2.60.40.1400:FF:000002">
    <property type="entry name" value="ATP-sensitive inward rectifier potassium channel 1"/>
    <property type="match status" value="1"/>
</dbReference>
<dbReference type="EMBL" id="JAROKS010000026">
    <property type="protein sequence ID" value="KAK1784709.1"/>
    <property type="molecule type" value="Genomic_DNA"/>
</dbReference>
<feature type="domain" description="Inward rectifier potassium channel C-terminal" evidence="15">
    <location>
        <begin position="254"/>
        <end position="411"/>
    </location>
</feature>
<dbReference type="GO" id="GO:0034702">
    <property type="term" value="C:monoatomic ion channel complex"/>
    <property type="evidence" value="ECO:0007669"/>
    <property type="project" value="UniProtKB-KW"/>
</dbReference>
<name>A0AAD8YR37_9TELE</name>
<keyword evidence="3 12" id="KW-0633">Potassium transport</keyword>
<protein>
    <submittedName>
        <fullName evidence="16">Uncharacterized protein</fullName>
    </submittedName>
</protein>
<keyword evidence="6 12" id="KW-0630">Potassium</keyword>
<dbReference type="Gene3D" id="1.10.287.70">
    <property type="match status" value="1"/>
</dbReference>
<dbReference type="GO" id="GO:0034765">
    <property type="term" value="P:regulation of monoatomic ion transmembrane transport"/>
    <property type="evidence" value="ECO:0007669"/>
    <property type="project" value="InterPro"/>
</dbReference>
<keyword evidence="10 12" id="KW-0407">Ion channel</keyword>
<dbReference type="PRINTS" id="PR01321">
    <property type="entry name" value="KIR11CHANNEL"/>
</dbReference>
<dbReference type="Pfam" id="PF01007">
    <property type="entry name" value="IRK"/>
    <property type="match status" value="1"/>
</dbReference>
<keyword evidence="5 12" id="KW-0851">Voltage-gated channel</keyword>
<dbReference type="Gene3D" id="2.60.40.1400">
    <property type="entry name" value="G protein-activated inward rectifier potassium channel 1"/>
    <property type="match status" value="1"/>
</dbReference>
<dbReference type="GO" id="GO:0015272">
    <property type="term" value="F:ATP-activated inward rectifier potassium channel activity"/>
    <property type="evidence" value="ECO:0007669"/>
    <property type="project" value="TreeGrafter"/>
</dbReference>
<feature type="transmembrane region" description="Helical" evidence="13">
    <location>
        <begin position="218"/>
        <end position="242"/>
    </location>
</feature>
<evidence type="ECO:0000256" key="7">
    <source>
        <dbReference type="ARBA" id="ARBA00022989"/>
    </source>
</evidence>
<reference evidence="16" key="1">
    <citation type="submission" date="2023-03" db="EMBL/GenBank/DDBJ databases">
        <title>Electrophorus voltai genome.</title>
        <authorList>
            <person name="Bian C."/>
        </authorList>
    </citation>
    <scope>NUCLEOTIDE SEQUENCE</scope>
    <source>
        <strain evidence="16">CB-2022</strain>
        <tissue evidence="16">Muscle</tissue>
    </source>
</reference>
<dbReference type="InterPro" id="IPR040445">
    <property type="entry name" value="Kir_TM"/>
</dbReference>
<feature type="domain" description="Potassium channel inwardly rectifying transmembrane" evidence="14">
    <location>
        <begin position="105"/>
        <end position="247"/>
    </location>
</feature>
<dbReference type="Pfam" id="PF17655">
    <property type="entry name" value="IRK_C"/>
    <property type="match status" value="1"/>
</dbReference>
<dbReference type="PANTHER" id="PTHR11767:SF6">
    <property type="entry name" value="ATP-SENSITIVE INWARD RECTIFIER POTASSIUM CHANNEL 1"/>
    <property type="match status" value="1"/>
</dbReference>
<dbReference type="GO" id="GO:0005886">
    <property type="term" value="C:plasma membrane"/>
    <property type="evidence" value="ECO:0007669"/>
    <property type="project" value="TreeGrafter"/>
</dbReference>
<evidence type="ECO:0000256" key="6">
    <source>
        <dbReference type="ARBA" id="ARBA00022958"/>
    </source>
</evidence>
<dbReference type="GO" id="GO:0007399">
    <property type="term" value="P:nervous system development"/>
    <property type="evidence" value="ECO:0007669"/>
    <property type="project" value="UniProtKB-ARBA"/>
</dbReference>
<dbReference type="SUPFAM" id="SSF81296">
    <property type="entry name" value="E set domains"/>
    <property type="match status" value="1"/>
</dbReference>
<evidence type="ECO:0000256" key="3">
    <source>
        <dbReference type="ARBA" id="ARBA00022538"/>
    </source>
</evidence>
<evidence type="ECO:0000256" key="5">
    <source>
        <dbReference type="ARBA" id="ARBA00022882"/>
    </source>
</evidence>
<evidence type="ECO:0000313" key="16">
    <source>
        <dbReference type="EMBL" id="KAK1784709.1"/>
    </source>
</evidence>
<dbReference type="InterPro" id="IPR013518">
    <property type="entry name" value="K_chnl_inward-rec_Kir_cyto"/>
</dbReference>
<dbReference type="InterPro" id="IPR014756">
    <property type="entry name" value="Ig_E-set"/>
</dbReference>
<dbReference type="PRINTS" id="PR01320">
    <property type="entry name" value="KIRCHANNEL"/>
</dbReference>
<dbReference type="InterPro" id="IPR003268">
    <property type="entry name" value="K_chnl_inward-rec_Kir1.1"/>
</dbReference>
<evidence type="ECO:0000259" key="14">
    <source>
        <dbReference type="Pfam" id="PF01007"/>
    </source>
</evidence>
<dbReference type="Proteomes" id="UP001239994">
    <property type="component" value="Unassembled WGS sequence"/>
</dbReference>
<feature type="transmembrane region" description="Helical" evidence="13">
    <location>
        <begin position="184"/>
        <end position="206"/>
    </location>
</feature>
<evidence type="ECO:0000256" key="4">
    <source>
        <dbReference type="ARBA" id="ARBA00022692"/>
    </source>
</evidence>
<evidence type="ECO:0000256" key="8">
    <source>
        <dbReference type="ARBA" id="ARBA00023065"/>
    </source>
</evidence>
<keyword evidence="2 12" id="KW-0813">Transport</keyword>
<dbReference type="SUPFAM" id="SSF81324">
    <property type="entry name" value="Voltage-gated potassium channels"/>
    <property type="match status" value="1"/>
</dbReference>
<feature type="transmembrane region" description="Helical" evidence="13">
    <location>
        <begin position="141"/>
        <end position="164"/>
    </location>
</feature>
<comment type="subcellular location">
    <subcellularLocation>
        <location evidence="1 12">Membrane</location>
        <topology evidence="1 12">Multi-pass membrane protein</topology>
    </subcellularLocation>
</comment>
<evidence type="ECO:0000256" key="1">
    <source>
        <dbReference type="ARBA" id="ARBA00004141"/>
    </source>
</evidence>
<keyword evidence="9 13" id="KW-0472">Membrane</keyword>
<accession>A0AAD8YR37</accession>
<keyword evidence="8 12" id="KW-0406">Ion transport</keyword>
<evidence type="ECO:0000256" key="2">
    <source>
        <dbReference type="ARBA" id="ARBA00022448"/>
    </source>
</evidence>
<dbReference type="GO" id="GO:1990573">
    <property type="term" value="P:potassium ion import across plasma membrane"/>
    <property type="evidence" value="ECO:0007669"/>
    <property type="project" value="InterPro"/>
</dbReference>